<dbReference type="Gene3D" id="3.40.30.10">
    <property type="entry name" value="Glutaredoxin"/>
    <property type="match status" value="1"/>
</dbReference>
<feature type="domain" description="Spermatogenesis-associated protein 20-like TRX" evidence="1">
    <location>
        <begin position="43"/>
        <end position="102"/>
    </location>
</feature>
<sequence>MYFFQIDKFFFKVYLFEKVEVMKKILLLSLLFLSFLYAKIDDNEVISKANNLNKQILVYVFSKNCYYCMKMDKEVFAEKEVQNAINKNYILLKVDAFKDKLPFSLQKKYKKITPSFFILDKNGKYQNSIIGSWTKKDFLEILKENLK</sequence>
<organism evidence="2 3">
    <name type="scientific">Malaciobacter molluscorum LMG 25693</name>
    <dbReference type="NCBI Taxonomy" id="870501"/>
    <lineage>
        <taxon>Bacteria</taxon>
        <taxon>Pseudomonadati</taxon>
        <taxon>Campylobacterota</taxon>
        <taxon>Epsilonproteobacteria</taxon>
        <taxon>Campylobacterales</taxon>
        <taxon>Arcobacteraceae</taxon>
        <taxon>Malaciobacter</taxon>
    </lineage>
</organism>
<keyword evidence="3" id="KW-1185">Reference proteome</keyword>
<evidence type="ECO:0000313" key="3">
    <source>
        <dbReference type="Proteomes" id="UP000221222"/>
    </source>
</evidence>
<reference evidence="2 3" key="1">
    <citation type="submission" date="2017-09" db="EMBL/GenBank/DDBJ databases">
        <title>Arcobacter canalis sp. nov., a new species isolated from a water canal contaminated with urban sewage.</title>
        <authorList>
            <person name="Perez-Cataluna A."/>
            <person name="Salas-Masso N."/>
            <person name="Figueras M.J."/>
        </authorList>
    </citation>
    <scope>NUCLEOTIDE SEQUENCE [LARGE SCALE GENOMIC DNA]</scope>
    <source>
        <strain evidence="2 3">F98-3</strain>
    </source>
</reference>
<comment type="caution">
    <text evidence="2">The sequence shown here is derived from an EMBL/GenBank/DDBJ whole genome shotgun (WGS) entry which is preliminary data.</text>
</comment>
<dbReference type="InterPro" id="IPR036249">
    <property type="entry name" value="Thioredoxin-like_sf"/>
</dbReference>
<dbReference type="EMBL" id="NXFY01000005">
    <property type="protein sequence ID" value="PHO18575.1"/>
    <property type="molecule type" value="Genomic_DNA"/>
</dbReference>
<dbReference type="Pfam" id="PF03190">
    <property type="entry name" value="Thioredox_DsbH"/>
    <property type="match status" value="1"/>
</dbReference>
<dbReference type="InterPro" id="IPR004879">
    <property type="entry name" value="Ssp411-like_TRX"/>
</dbReference>
<accession>A0A2G1DJ98</accession>
<name>A0A2G1DJ98_9BACT</name>
<proteinExistence type="predicted"/>
<dbReference type="SUPFAM" id="SSF52833">
    <property type="entry name" value="Thioredoxin-like"/>
    <property type="match status" value="1"/>
</dbReference>
<dbReference type="AlphaFoldDB" id="A0A2G1DJ98"/>
<evidence type="ECO:0000259" key="1">
    <source>
        <dbReference type="Pfam" id="PF03190"/>
    </source>
</evidence>
<evidence type="ECO:0000313" key="2">
    <source>
        <dbReference type="EMBL" id="PHO18575.1"/>
    </source>
</evidence>
<gene>
    <name evidence="2" type="ORF">CPU12_04665</name>
</gene>
<protein>
    <recommendedName>
        <fullName evidence="1">Spermatogenesis-associated protein 20-like TRX domain-containing protein</fullName>
    </recommendedName>
</protein>
<dbReference type="Proteomes" id="UP000221222">
    <property type="component" value="Unassembled WGS sequence"/>
</dbReference>